<accession>A0A8J4VD29</accession>
<dbReference type="Proteomes" id="UP000737018">
    <property type="component" value="Unassembled WGS sequence"/>
</dbReference>
<reference evidence="5" key="1">
    <citation type="submission" date="2020-03" db="EMBL/GenBank/DDBJ databases">
        <title>Castanea mollissima Vanexum genome sequencing.</title>
        <authorList>
            <person name="Staton M."/>
        </authorList>
    </citation>
    <scope>NUCLEOTIDE SEQUENCE</scope>
    <source>
        <tissue evidence="5">Leaf</tissue>
    </source>
</reference>
<gene>
    <name evidence="5" type="ORF">CMV_020992</name>
</gene>
<feature type="compositionally biased region" description="Gly residues" evidence="2">
    <location>
        <begin position="787"/>
        <end position="796"/>
    </location>
</feature>
<protein>
    <recommendedName>
        <fullName evidence="4">DUF4283 domain-containing protein</fullName>
    </recommendedName>
</protein>
<keyword evidence="6" id="KW-1185">Reference proteome</keyword>
<proteinExistence type="predicted"/>
<feature type="transmembrane region" description="Helical" evidence="3">
    <location>
        <begin position="158"/>
        <end position="175"/>
    </location>
</feature>
<keyword evidence="1" id="KW-0407">Ion channel</keyword>
<feature type="region of interest" description="Disordered" evidence="2">
    <location>
        <begin position="683"/>
        <end position="796"/>
    </location>
</feature>
<name>A0A8J4VD29_9ROSI</name>
<feature type="domain" description="DUF4283" evidence="4">
    <location>
        <begin position="464"/>
        <end position="542"/>
    </location>
</feature>
<evidence type="ECO:0000256" key="3">
    <source>
        <dbReference type="SAM" id="Phobius"/>
    </source>
</evidence>
<organism evidence="5 6">
    <name type="scientific">Castanea mollissima</name>
    <name type="common">Chinese chestnut</name>
    <dbReference type="NCBI Taxonomy" id="60419"/>
    <lineage>
        <taxon>Eukaryota</taxon>
        <taxon>Viridiplantae</taxon>
        <taxon>Streptophyta</taxon>
        <taxon>Embryophyta</taxon>
        <taxon>Tracheophyta</taxon>
        <taxon>Spermatophyta</taxon>
        <taxon>Magnoliopsida</taxon>
        <taxon>eudicotyledons</taxon>
        <taxon>Gunneridae</taxon>
        <taxon>Pentapetalae</taxon>
        <taxon>rosids</taxon>
        <taxon>fabids</taxon>
        <taxon>Fagales</taxon>
        <taxon>Fagaceae</taxon>
        <taxon>Castanea</taxon>
    </lineage>
</organism>
<keyword evidence="3" id="KW-1133">Transmembrane helix</keyword>
<keyword evidence="3" id="KW-0472">Membrane</keyword>
<comment type="caution">
    <text evidence="5">The sequence shown here is derived from an EMBL/GenBank/DDBJ whole genome shotgun (WGS) entry which is preliminary data.</text>
</comment>
<feature type="compositionally biased region" description="Basic and acidic residues" evidence="2">
    <location>
        <begin position="762"/>
        <end position="785"/>
    </location>
</feature>
<dbReference type="PANTHER" id="PTHR45651:SF68">
    <property type="entry name" value="ION TRANSPORT DOMAIN-CONTAINING PROTEIN"/>
    <property type="match status" value="1"/>
</dbReference>
<dbReference type="PANTHER" id="PTHR45651">
    <property type="entry name" value="CYCLIC NUCLEOTIDE-GATED ION CHANNEL 15-RELATED-RELATED"/>
    <property type="match status" value="1"/>
</dbReference>
<evidence type="ECO:0000256" key="1">
    <source>
        <dbReference type="ARBA" id="ARBA00023303"/>
    </source>
</evidence>
<feature type="region of interest" description="Disordered" evidence="2">
    <location>
        <begin position="364"/>
        <end position="384"/>
    </location>
</feature>
<dbReference type="SUPFAM" id="SSF81324">
    <property type="entry name" value="Voltage-gated potassium channels"/>
    <property type="match status" value="1"/>
</dbReference>
<sequence length="796" mass="91555">CIQSEFCKEPKGFCEGHKELVKWYRIILVSSHVIALSLDPLFFFVPVIHEDKKCISEDKKMWINAFFWRSFLDFKYLVHFVVKFYIENKEKNKDESQEKKTTSADESKGQRCKFWNFSQKQKELWKLRMWFMFDIIVIFPFPQVLMTCILSEMRRAQYTNYVTILNAVILIQYVPRVLRIYLSAKELDEHNNIAITIRASFNFFLYILGGYVFGAFWYFFSTQRLTYCWRKACLHHGECVQGSFHCDHSFGNLSVSHDFCSIDSTNTRTFDFGIFLQARQSGILESTDFPKKLIYTAWWGLRNLSSFGSNLQTSAYFWENVFAFGISIFGLLLFLNFVENLQVFMQRGAQKSLKRDEKYSLKRSKSFQNSESPRSSEEEDELRRSVKKFKENNGARSFLQPRKLVSYKDSLVGDIPGAYEQTFTTSQPYWEEDYESGTEMEPLTEGMAEVKLSKETKARIRAPWSKALIVKVFGRSVGYHYFTFKINALWKPTAKMACVTLGKGFFLVRFTNSEDYDNVLRGGPWFLGEYFLAIKPWEPYFIASMARLTSVAVWVRLRELPIEFYDTSVLREIGSAIGPVLRIDSYTASETRGGYARLCVHIDLEKPLISSIRVGRVVQKAEIKGNLDLPQSSVHVEASEDLTKSTQRDSADSNCETARVVAAQNTQRDLEMRKDCVMKECFGNSSASSQQDPRHISGIKRKALVKNKGKGSEGLGIRNSKNHKRGDSDGTLGKSPNSETNTDYGSGEEMRCASELQRGHFRHSETHDDLEARLDGSQRPIEKNGVEYGGSGSNEC</sequence>
<feature type="transmembrane region" description="Helical" evidence="3">
    <location>
        <begin position="23"/>
        <end position="45"/>
    </location>
</feature>
<evidence type="ECO:0000313" key="6">
    <source>
        <dbReference type="Proteomes" id="UP000737018"/>
    </source>
</evidence>
<dbReference type="GO" id="GO:0016020">
    <property type="term" value="C:membrane"/>
    <property type="evidence" value="ECO:0007669"/>
    <property type="project" value="UniProtKB-SubCell"/>
</dbReference>
<feature type="non-terminal residue" evidence="5">
    <location>
        <position position="1"/>
    </location>
</feature>
<feature type="transmembrane region" description="Helical" evidence="3">
    <location>
        <begin position="195"/>
        <end position="220"/>
    </location>
</feature>
<feature type="compositionally biased region" description="Polar residues" evidence="2">
    <location>
        <begin position="734"/>
        <end position="744"/>
    </location>
</feature>
<keyword evidence="3" id="KW-0812">Transmembrane</keyword>
<dbReference type="AlphaFoldDB" id="A0A8J4VD29"/>
<dbReference type="GO" id="GO:0034220">
    <property type="term" value="P:monoatomic ion transmembrane transport"/>
    <property type="evidence" value="ECO:0007669"/>
    <property type="project" value="UniProtKB-KW"/>
</dbReference>
<keyword evidence="1" id="KW-0813">Transport</keyword>
<keyword evidence="1" id="KW-0406">Ion transport</keyword>
<feature type="compositionally biased region" description="Basic residues" evidence="2">
    <location>
        <begin position="697"/>
        <end position="709"/>
    </location>
</feature>
<dbReference type="InterPro" id="IPR025558">
    <property type="entry name" value="DUF4283"/>
</dbReference>
<dbReference type="OrthoDB" id="1096772at2759"/>
<evidence type="ECO:0000259" key="4">
    <source>
        <dbReference type="Pfam" id="PF14111"/>
    </source>
</evidence>
<evidence type="ECO:0000256" key="2">
    <source>
        <dbReference type="SAM" id="MobiDB-lite"/>
    </source>
</evidence>
<evidence type="ECO:0000313" key="5">
    <source>
        <dbReference type="EMBL" id="KAF3953577.1"/>
    </source>
</evidence>
<dbReference type="EMBL" id="JRKL02004013">
    <property type="protein sequence ID" value="KAF3953577.1"/>
    <property type="molecule type" value="Genomic_DNA"/>
</dbReference>
<dbReference type="Pfam" id="PF14111">
    <property type="entry name" value="DUF4283"/>
    <property type="match status" value="1"/>
</dbReference>
<feature type="transmembrane region" description="Helical" evidence="3">
    <location>
        <begin position="129"/>
        <end position="151"/>
    </location>
</feature>
<feature type="transmembrane region" description="Helical" evidence="3">
    <location>
        <begin position="316"/>
        <end position="338"/>
    </location>
</feature>